<organism evidence="2 3">
    <name type="scientific">Pyrenophora seminiperda CCB06</name>
    <dbReference type="NCBI Taxonomy" id="1302712"/>
    <lineage>
        <taxon>Eukaryota</taxon>
        <taxon>Fungi</taxon>
        <taxon>Dikarya</taxon>
        <taxon>Ascomycota</taxon>
        <taxon>Pezizomycotina</taxon>
        <taxon>Dothideomycetes</taxon>
        <taxon>Pleosporomycetidae</taxon>
        <taxon>Pleosporales</taxon>
        <taxon>Pleosporineae</taxon>
        <taxon>Pleosporaceae</taxon>
        <taxon>Pyrenophora</taxon>
    </lineage>
</organism>
<evidence type="ECO:0000259" key="1">
    <source>
        <dbReference type="PROSITE" id="PS51186"/>
    </source>
</evidence>
<gene>
    <name evidence="2" type="ORF">GMOD_00007925</name>
</gene>
<dbReference type="Proteomes" id="UP000265663">
    <property type="component" value="Unassembled WGS sequence"/>
</dbReference>
<proteinExistence type="predicted"/>
<accession>A0A3M7MG11</accession>
<dbReference type="InterPro" id="IPR052523">
    <property type="entry name" value="Trichothecene_AcTrans"/>
</dbReference>
<dbReference type="EMBL" id="KE747840">
    <property type="protein sequence ID" value="RMZ73417.1"/>
    <property type="molecule type" value="Genomic_DNA"/>
</dbReference>
<dbReference type="Gene3D" id="3.40.630.30">
    <property type="match status" value="1"/>
</dbReference>
<reference evidence="2 3" key="1">
    <citation type="journal article" date="2014" name="PLoS ONE">
        <title>De novo Genome Assembly of the Fungal Plant Pathogen Pyrenophora semeniperda.</title>
        <authorList>
            <person name="Soliai M.M."/>
            <person name="Meyer S.E."/>
            <person name="Udall J.A."/>
            <person name="Elzinga D.E."/>
            <person name="Hermansen R.A."/>
            <person name="Bodily P.M."/>
            <person name="Hart A.A."/>
            <person name="Coleman C.E."/>
        </authorList>
    </citation>
    <scope>NUCLEOTIDE SEQUENCE [LARGE SCALE GENOMIC DNA]</scope>
    <source>
        <strain evidence="2 3">CCB06</strain>
        <tissue evidence="2">Mycelium</tissue>
    </source>
</reference>
<dbReference type="AlphaFoldDB" id="A0A3M7MG11"/>
<dbReference type="SUPFAM" id="SSF55729">
    <property type="entry name" value="Acyl-CoA N-acyltransferases (Nat)"/>
    <property type="match status" value="1"/>
</dbReference>
<dbReference type="Pfam" id="PF00583">
    <property type="entry name" value="Acetyltransf_1"/>
    <property type="match status" value="1"/>
</dbReference>
<keyword evidence="3" id="KW-1185">Reference proteome</keyword>
<dbReference type="PANTHER" id="PTHR42791:SF2">
    <property type="entry name" value="N-ACETYLTRANSFERASE DOMAIN-CONTAINING PROTEIN"/>
    <property type="match status" value="1"/>
</dbReference>
<dbReference type="PROSITE" id="PS51186">
    <property type="entry name" value="GNAT"/>
    <property type="match status" value="1"/>
</dbReference>
<name>A0A3M7MG11_9PLEO</name>
<feature type="domain" description="N-acetyltransferase" evidence="1">
    <location>
        <begin position="84"/>
        <end position="230"/>
    </location>
</feature>
<evidence type="ECO:0000313" key="2">
    <source>
        <dbReference type="EMBL" id="RMZ73417.1"/>
    </source>
</evidence>
<dbReference type="InterPro" id="IPR000182">
    <property type="entry name" value="GNAT_dom"/>
</dbReference>
<dbReference type="InterPro" id="IPR016181">
    <property type="entry name" value="Acyl_CoA_acyltransferase"/>
</dbReference>
<dbReference type="PANTHER" id="PTHR42791">
    <property type="entry name" value="GNAT FAMILY ACETYLTRANSFERASE"/>
    <property type="match status" value="1"/>
</dbReference>
<dbReference type="GO" id="GO:0016747">
    <property type="term" value="F:acyltransferase activity, transferring groups other than amino-acyl groups"/>
    <property type="evidence" value="ECO:0007669"/>
    <property type="project" value="InterPro"/>
</dbReference>
<dbReference type="CDD" id="cd04301">
    <property type="entry name" value="NAT_SF"/>
    <property type="match status" value="1"/>
</dbReference>
<sequence>MSATISLRPARPLDIPKIAALHVSAFSSNKLMRAIYPTPQIWTAFQSAVERKMMADMQDSHTTVMVATAGNFASELATERGTVEKVAQGETEKRDEVVGFAVWIHPTPSSEESTPPSWNLPEGTDWGVLGPWKDAAGKVASDIIGERPHYELSWLAVAPQYARRGIGTMLLRWGLDVCEREQVPAYLESTVETAENFYMKAGFAEKGRIQLMVKGELYEEVAYLYEPRGSDR</sequence>
<evidence type="ECO:0000313" key="3">
    <source>
        <dbReference type="Proteomes" id="UP000265663"/>
    </source>
</evidence>
<dbReference type="OrthoDB" id="2832510at2759"/>
<protein>
    <recommendedName>
        <fullName evidence="1">N-acetyltransferase domain-containing protein</fullName>
    </recommendedName>
</protein>